<name>A0ABT1PJ41_9ACTN</name>
<reference evidence="2 3" key="1">
    <citation type="submission" date="2022-06" db="EMBL/GenBank/DDBJ databases">
        <title>Draft genome sequence of type strain Streptomyces rubrisoli DSM 42083.</title>
        <authorList>
            <person name="Duangmal K."/>
            <person name="Klaysubun C."/>
        </authorList>
    </citation>
    <scope>NUCLEOTIDE SEQUENCE [LARGE SCALE GENOMIC DNA]</scope>
    <source>
        <strain evidence="2 3">DSM 42083</strain>
    </source>
</reference>
<keyword evidence="3" id="KW-1185">Reference proteome</keyword>
<dbReference type="Proteomes" id="UP001206206">
    <property type="component" value="Unassembled WGS sequence"/>
</dbReference>
<gene>
    <name evidence="2" type="ORF">NON19_25985</name>
</gene>
<evidence type="ECO:0000256" key="1">
    <source>
        <dbReference type="SAM" id="MobiDB-lite"/>
    </source>
</evidence>
<accession>A0ABT1PJ41</accession>
<dbReference type="RefSeq" id="WP_255931515.1">
    <property type="nucleotide sequence ID" value="NZ_JBHRWQ010000006.1"/>
</dbReference>
<comment type="caution">
    <text evidence="2">The sequence shown here is derived from an EMBL/GenBank/DDBJ whole genome shotgun (WGS) entry which is preliminary data.</text>
</comment>
<evidence type="ECO:0000313" key="3">
    <source>
        <dbReference type="Proteomes" id="UP001206206"/>
    </source>
</evidence>
<evidence type="ECO:0000313" key="2">
    <source>
        <dbReference type="EMBL" id="MCQ4045387.1"/>
    </source>
</evidence>
<proteinExistence type="predicted"/>
<sequence>MTMTTDHTSATNERLFPPPARVSLTPANAALGLLDGAWWPHSRDLTRELPALTEALDRLWGRITRVTVNPHLWPVIPRKVSVGGHVVKVGWFIAEQDPHKLLLICEDVGRRDLLVVPPQTGVTAAARLMSAAADPHNTLTATGLMAQEAARNAAEIDRTLEEEWESEGGLLATSPELPGTPTGFPRQAVGV</sequence>
<dbReference type="EMBL" id="JANFNH010000041">
    <property type="protein sequence ID" value="MCQ4045387.1"/>
    <property type="molecule type" value="Genomic_DNA"/>
</dbReference>
<dbReference type="Pfam" id="PF19457">
    <property type="entry name" value="DUF5994"/>
    <property type="match status" value="1"/>
</dbReference>
<feature type="region of interest" description="Disordered" evidence="1">
    <location>
        <begin position="170"/>
        <end position="191"/>
    </location>
</feature>
<organism evidence="2 3">
    <name type="scientific">Streptantibioticus rubrisoli</name>
    <dbReference type="NCBI Taxonomy" id="1387313"/>
    <lineage>
        <taxon>Bacteria</taxon>
        <taxon>Bacillati</taxon>
        <taxon>Actinomycetota</taxon>
        <taxon>Actinomycetes</taxon>
        <taxon>Kitasatosporales</taxon>
        <taxon>Streptomycetaceae</taxon>
        <taxon>Streptantibioticus</taxon>
    </lineage>
</organism>
<protein>
    <submittedName>
        <fullName evidence="2">DUF5994 family protein</fullName>
    </submittedName>
</protein>
<dbReference type="InterPro" id="IPR046036">
    <property type="entry name" value="DUF5994"/>
</dbReference>